<feature type="transmembrane region" description="Helical" evidence="1">
    <location>
        <begin position="64"/>
        <end position="85"/>
    </location>
</feature>
<keyword evidence="1" id="KW-1133">Transmembrane helix</keyword>
<organism evidence="2 3">
    <name type="scientific">Lysobacter korlensis</name>
    <dbReference type="NCBI Taxonomy" id="553636"/>
    <lineage>
        <taxon>Bacteria</taxon>
        <taxon>Pseudomonadati</taxon>
        <taxon>Pseudomonadota</taxon>
        <taxon>Gammaproteobacteria</taxon>
        <taxon>Lysobacterales</taxon>
        <taxon>Lysobacteraceae</taxon>
        <taxon>Lysobacter</taxon>
    </lineage>
</organism>
<evidence type="ECO:0000313" key="2">
    <source>
        <dbReference type="EMBL" id="MFC0682610.1"/>
    </source>
</evidence>
<protein>
    <recommendedName>
        <fullName evidence="4">Transmembrane protein</fullName>
    </recommendedName>
</protein>
<feature type="transmembrane region" description="Helical" evidence="1">
    <location>
        <begin position="36"/>
        <end position="58"/>
    </location>
</feature>
<comment type="caution">
    <text evidence="2">The sequence shown here is derived from an EMBL/GenBank/DDBJ whole genome shotgun (WGS) entry which is preliminary data.</text>
</comment>
<keyword evidence="3" id="KW-1185">Reference proteome</keyword>
<evidence type="ECO:0000256" key="1">
    <source>
        <dbReference type="SAM" id="Phobius"/>
    </source>
</evidence>
<accession>A0ABV6S056</accession>
<keyword evidence="1" id="KW-0472">Membrane</keyword>
<sequence length="145" mass="16099">MRLAVAVGALWFAGVVCFVLWNRYRYGSDFDSIPDLLLLGLALPAAAVALVASFWVLGARGSKYLLSALALVLACSGGLYAYNGYQARQEAEREKQERAEYRASLERQFGAECEAERRRPVAGVVDPYTMCLVAREMAQEQGRRR</sequence>
<dbReference type="EMBL" id="JBHLTG010000015">
    <property type="protein sequence ID" value="MFC0682610.1"/>
    <property type="molecule type" value="Genomic_DNA"/>
</dbReference>
<dbReference type="RefSeq" id="WP_386676776.1">
    <property type="nucleotide sequence ID" value="NZ_JBHLTG010000015.1"/>
</dbReference>
<proteinExistence type="predicted"/>
<gene>
    <name evidence="2" type="ORF">ACFFGH_32680</name>
</gene>
<dbReference type="Proteomes" id="UP001589896">
    <property type="component" value="Unassembled WGS sequence"/>
</dbReference>
<feature type="transmembrane region" description="Helical" evidence="1">
    <location>
        <begin position="6"/>
        <end position="24"/>
    </location>
</feature>
<evidence type="ECO:0008006" key="4">
    <source>
        <dbReference type="Google" id="ProtNLM"/>
    </source>
</evidence>
<name>A0ABV6S056_9GAMM</name>
<evidence type="ECO:0000313" key="3">
    <source>
        <dbReference type="Proteomes" id="UP001589896"/>
    </source>
</evidence>
<reference evidence="2 3" key="1">
    <citation type="submission" date="2024-09" db="EMBL/GenBank/DDBJ databases">
        <authorList>
            <person name="Sun Q."/>
            <person name="Mori K."/>
        </authorList>
    </citation>
    <scope>NUCLEOTIDE SEQUENCE [LARGE SCALE GENOMIC DNA]</scope>
    <source>
        <strain evidence="2 3">KCTC 23076</strain>
    </source>
</reference>
<keyword evidence="1" id="KW-0812">Transmembrane</keyword>